<accession>A0A165SRX9</accession>
<gene>
    <name evidence="2" type="ORF">AKL17_3211</name>
</gene>
<dbReference type="EMBL" id="CP012661">
    <property type="protein sequence ID" value="AMY70443.1"/>
    <property type="molecule type" value="Genomic_DNA"/>
</dbReference>
<evidence type="ECO:0000259" key="1">
    <source>
        <dbReference type="PROSITE" id="PS51186"/>
    </source>
</evidence>
<dbReference type="KEGG" id="daa:AKL17_3211"/>
<proteinExistence type="predicted"/>
<keyword evidence="3" id="KW-1185">Reference proteome</keyword>
<sequence length="151" mass="16828">MIHPFAPQTWTRADGYALSTDRSRINVDVVERFLAEEAYWTDGLPRPVLERALAGSLPMGIYAPDGAMAGFGRLVTDCAVFAYLRDVFVLPDHRGRGLAPWLALTIRSHPGLATVTSWMLATRDAHAVYARAGYAPVPHPEYYMTVPRRQE</sequence>
<feature type="domain" description="N-acetyltransferase" evidence="1">
    <location>
        <begin position="20"/>
        <end position="149"/>
    </location>
</feature>
<keyword evidence="2" id="KW-0808">Transferase</keyword>
<evidence type="ECO:0000313" key="3">
    <source>
        <dbReference type="Proteomes" id="UP000076128"/>
    </source>
</evidence>
<dbReference type="PANTHER" id="PTHR43233">
    <property type="entry name" value="FAMILY N-ACETYLTRANSFERASE, PUTATIVE (AFU_ORTHOLOGUE AFUA_6G03350)-RELATED"/>
    <property type="match status" value="1"/>
</dbReference>
<dbReference type="SUPFAM" id="SSF55729">
    <property type="entry name" value="Acyl-CoA N-acyltransferases (Nat)"/>
    <property type="match status" value="1"/>
</dbReference>
<dbReference type="PANTHER" id="PTHR43233:SF1">
    <property type="entry name" value="FAMILY N-ACETYLTRANSFERASE, PUTATIVE (AFU_ORTHOLOGUE AFUA_6G03350)-RELATED"/>
    <property type="match status" value="1"/>
</dbReference>
<name>A0A165SRX9_9RHOB</name>
<dbReference type="Pfam" id="PF13508">
    <property type="entry name" value="Acetyltransf_7"/>
    <property type="match status" value="1"/>
</dbReference>
<dbReference type="GO" id="GO:0016747">
    <property type="term" value="F:acyltransferase activity, transferring groups other than amino-acyl groups"/>
    <property type="evidence" value="ECO:0007669"/>
    <property type="project" value="InterPro"/>
</dbReference>
<dbReference type="PATRIC" id="fig|1335048.3.peg.3336"/>
<dbReference type="Proteomes" id="UP000076128">
    <property type="component" value="Chromosome"/>
</dbReference>
<dbReference type="RefSeq" id="WP_066815038.1">
    <property type="nucleotide sequence ID" value="NZ_CP012661.1"/>
</dbReference>
<dbReference type="PROSITE" id="PS51186">
    <property type="entry name" value="GNAT"/>
    <property type="match status" value="1"/>
</dbReference>
<reference evidence="2 3" key="1">
    <citation type="submission" date="2015-09" db="EMBL/GenBank/DDBJ databases">
        <title>Complete genome sequence of Defluviimonas alba cai42t isolated from an oilfield in Xinjiang.</title>
        <authorList>
            <person name="Geng S."/>
            <person name="Pan X."/>
            <person name="Wu X."/>
        </authorList>
    </citation>
    <scope>NUCLEOTIDE SEQUENCE [LARGE SCALE GENOMIC DNA]</scope>
    <source>
        <strain evidence="3">cai42</strain>
    </source>
</reference>
<organism evidence="2 3">
    <name type="scientific">Frigidibacter mobilis</name>
    <dbReference type="NCBI Taxonomy" id="1335048"/>
    <lineage>
        <taxon>Bacteria</taxon>
        <taxon>Pseudomonadati</taxon>
        <taxon>Pseudomonadota</taxon>
        <taxon>Alphaproteobacteria</taxon>
        <taxon>Rhodobacterales</taxon>
        <taxon>Paracoccaceae</taxon>
        <taxon>Frigidibacter</taxon>
    </lineage>
</organism>
<dbReference type="OrthoDB" id="9797456at2"/>
<dbReference type="InterPro" id="IPR053144">
    <property type="entry name" value="Acetyltransferase_Butenolide"/>
</dbReference>
<dbReference type="InterPro" id="IPR000182">
    <property type="entry name" value="GNAT_dom"/>
</dbReference>
<protein>
    <submittedName>
        <fullName evidence="2">GCN5-related N-acetyltransferase</fullName>
    </submittedName>
</protein>
<dbReference type="STRING" id="1335048.AKL17_3211"/>
<dbReference type="AlphaFoldDB" id="A0A165SRX9"/>
<dbReference type="InterPro" id="IPR016181">
    <property type="entry name" value="Acyl_CoA_acyltransferase"/>
</dbReference>
<dbReference type="Gene3D" id="3.40.630.30">
    <property type="match status" value="1"/>
</dbReference>
<dbReference type="CDD" id="cd04301">
    <property type="entry name" value="NAT_SF"/>
    <property type="match status" value="1"/>
</dbReference>
<evidence type="ECO:0000313" key="2">
    <source>
        <dbReference type="EMBL" id="AMY70443.1"/>
    </source>
</evidence>